<dbReference type="EMBL" id="JAGVWC010000010">
    <property type="protein sequence ID" value="MBS3061713.1"/>
    <property type="molecule type" value="Genomic_DNA"/>
</dbReference>
<evidence type="ECO:0000313" key="2">
    <source>
        <dbReference type="Proteomes" id="UP000675968"/>
    </source>
</evidence>
<name>A0A8T4L345_9ARCH</name>
<protein>
    <recommendedName>
        <fullName evidence="3">Lipoprotein</fullName>
    </recommendedName>
</protein>
<sequence>MNRETIFFALIFSAALLFGCVTLNDGFPRSGFGDLNAPPMYIDPVMFDPNRDPQLNAPNPNLGGLPSCDTIMSAQDREVCYRNYAKEHNQPELCEQLWEQYNDCYTGMAFSTYDRKYCDKIKYNQDYKDMCYLGMAKHAKDLSLCASIQTPSIKQQCGNDNTPPEIPTDANPNPTLPASDQCSVLSDSLLHDMCYVGMASDTKNPLLCEKIFLSENKDTCYGAIASAKQNASYCTYVQNLQKRPYCYTQVAIETNDPGVCNGIQGYPDMIDLCKDAVAQNQ</sequence>
<evidence type="ECO:0008006" key="3">
    <source>
        <dbReference type="Google" id="ProtNLM"/>
    </source>
</evidence>
<comment type="caution">
    <text evidence="1">The sequence shown here is derived from an EMBL/GenBank/DDBJ whole genome shotgun (WGS) entry which is preliminary data.</text>
</comment>
<dbReference type="PROSITE" id="PS51257">
    <property type="entry name" value="PROKAR_LIPOPROTEIN"/>
    <property type="match status" value="1"/>
</dbReference>
<organism evidence="1 2">
    <name type="scientific">Candidatus Iainarchaeum sp</name>
    <dbReference type="NCBI Taxonomy" id="3101447"/>
    <lineage>
        <taxon>Archaea</taxon>
        <taxon>Candidatus Iainarchaeota</taxon>
        <taxon>Candidatus Iainarchaeia</taxon>
        <taxon>Candidatus Iainarchaeales</taxon>
        <taxon>Candidatus Iainarchaeaceae</taxon>
        <taxon>Candidatus Iainarchaeum</taxon>
    </lineage>
</organism>
<proteinExistence type="predicted"/>
<gene>
    <name evidence="1" type="ORF">J4215_03970</name>
</gene>
<accession>A0A8T4L345</accession>
<reference evidence="1" key="1">
    <citation type="submission" date="2021-03" db="EMBL/GenBank/DDBJ databases">
        <authorList>
            <person name="Jaffe A."/>
        </authorList>
    </citation>
    <scope>NUCLEOTIDE SEQUENCE</scope>
    <source>
        <strain evidence="1">RIFCSPLOWO2_01_FULL_AR10_48_17</strain>
    </source>
</reference>
<dbReference type="Proteomes" id="UP000675968">
    <property type="component" value="Unassembled WGS sequence"/>
</dbReference>
<reference evidence="1" key="2">
    <citation type="submission" date="2021-05" db="EMBL/GenBank/DDBJ databases">
        <title>Protein family content uncovers lineage relationships and bacterial pathway maintenance mechanisms in DPANN archaea.</title>
        <authorList>
            <person name="Castelle C.J."/>
            <person name="Meheust R."/>
            <person name="Jaffe A.L."/>
            <person name="Seitz K."/>
            <person name="Gong X."/>
            <person name="Baker B.J."/>
            <person name="Banfield J.F."/>
        </authorList>
    </citation>
    <scope>NUCLEOTIDE SEQUENCE</scope>
    <source>
        <strain evidence="1">RIFCSPLOWO2_01_FULL_AR10_48_17</strain>
    </source>
</reference>
<dbReference type="AlphaFoldDB" id="A0A8T4L345"/>
<evidence type="ECO:0000313" key="1">
    <source>
        <dbReference type="EMBL" id="MBS3061713.1"/>
    </source>
</evidence>